<feature type="domain" description="Peptidase M14" evidence="4">
    <location>
        <begin position="75"/>
        <end position="360"/>
    </location>
</feature>
<evidence type="ECO:0000313" key="6">
    <source>
        <dbReference type="Proteomes" id="UP000610456"/>
    </source>
</evidence>
<feature type="chain" id="PRO_5036779972" evidence="3">
    <location>
        <begin position="38"/>
        <end position="859"/>
    </location>
</feature>
<dbReference type="InterPro" id="IPR000834">
    <property type="entry name" value="Peptidase_M14"/>
</dbReference>
<dbReference type="CDD" id="cd03143">
    <property type="entry name" value="A4_beta-galactosidase_middle_domain"/>
    <property type="match status" value="1"/>
</dbReference>
<dbReference type="Pfam" id="PF00246">
    <property type="entry name" value="Peptidase_M14"/>
    <property type="match status" value="1"/>
</dbReference>
<dbReference type="Gene3D" id="3.40.630.10">
    <property type="entry name" value="Zn peptidases"/>
    <property type="match status" value="1"/>
</dbReference>
<comment type="similarity">
    <text evidence="2">Belongs to the peptidase M14 family.</text>
</comment>
<reference evidence="5" key="1">
    <citation type="journal article" date="2014" name="Int. J. Syst. Evol. Microbiol.">
        <title>Complete genome sequence of Corynebacterium casei LMG S-19264T (=DSM 44701T), isolated from a smear-ripened cheese.</title>
        <authorList>
            <consortium name="US DOE Joint Genome Institute (JGI-PGF)"/>
            <person name="Walter F."/>
            <person name="Albersmeier A."/>
            <person name="Kalinowski J."/>
            <person name="Ruckert C."/>
        </authorList>
    </citation>
    <scope>NUCLEOTIDE SEQUENCE</scope>
    <source>
        <strain evidence="5">KCTC 12719</strain>
    </source>
</reference>
<accession>A0A918W2G2</accession>
<dbReference type="SUPFAM" id="SSF52317">
    <property type="entry name" value="Class I glutamine amidotransferase-like"/>
    <property type="match status" value="1"/>
</dbReference>
<dbReference type="GO" id="GO:0006508">
    <property type="term" value="P:proteolysis"/>
    <property type="evidence" value="ECO:0007669"/>
    <property type="project" value="InterPro"/>
</dbReference>
<reference evidence="5" key="2">
    <citation type="submission" date="2020-09" db="EMBL/GenBank/DDBJ databases">
        <authorList>
            <person name="Sun Q."/>
            <person name="Kim S."/>
        </authorList>
    </citation>
    <scope>NUCLEOTIDE SEQUENCE</scope>
    <source>
        <strain evidence="5">KCTC 12719</strain>
    </source>
</reference>
<dbReference type="AlphaFoldDB" id="A0A918W2G2"/>
<dbReference type="GO" id="GO:0008270">
    <property type="term" value="F:zinc ion binding"/>
    <property type="evidence" value="ECO:0007669"/>
    <property type="project" value="InterPro"/>
</dbReference>
<evidence type="ECO:0000259" key="4">
    <source>
        <dbReference type="SMART" id="SM00631"/>
    </source>
</evidence>
<evidence type="ECO:0000256" key="2">
    <source>
        <dbReference type="ARBA" id="ARBA00005988"/>
    </source>
</evidence>
<name>A0A918W2G2_9FLAO</name>
<organism evidence="5 6">
    <name type="scientific">Salinimicrobium marinum</name>
    <dbReference type="NCBI Taxonomy" id="680283"/>
    <lineage>
        <taxon>Bacteria</taxon>
        <taxon>Pseudomonadati</taxon>
        <taxon>Bacteroidota</taxon>
        <taxon>Flavobacteriia</taxon>
        <taxon>Flavobacteriales</taxon>
        <taxon>Flavobacteriaceae</taxon>
        <taxon>Salinimicrobium</taxon>
    </lineage>
</organism>
<keyword evidence="6" id="KW-1185">Reference proteome</keyword>
<comment type="caution">
    <text evidence="5">The sequence shown here is derived from an EMBL/GenBank/DDBJ whole genome shotgun (WGS) entry which is preliminary data.</text>
</comment>
<dbReference type="SUPFAM" id="SSF53187">
    <property type="entry name" value="Zn-dependent exopeptidases"/>
    <property type="match status" value="1"/>
</dbReference>
<dbReference type="SMART" id="SM00631">
    <property type="entry name" value="Zn_pept"/>
    <property type="match status" value="1"/>
</dbReference>
<evidence type="ECO:0000256" key="3">
    <source>
        <dbReference type="SAM" id="SignalP"/>
    </source>
</evidence>
<dbReference type="EMBL" id="BMXB01000025">
    <property type="protein sequence ID" value="GHA50795.1"/>
    <property type="molecule type" value="Genomic_DNA"/>
</dbReference>
<feature type="signal peptide" evidence="3">
    <location>
        <begin position="1"/>
        <end position="37"/>
    </location>
</feature>
<dbReference type="PANTHER" id="PTHR11705:SF145">
    <property type="entry name" value="PEPTIDASE M14 CARBOXYPEPTIDASE A DOMAIN-CONTAINING PROTEIN"/>
    <property type="match status" value="1"/>
</dbReference>
<proteinExistence type="inferred from homology"/>
<dbReference type="Proteomes" id="UP000610456">
    <property type="component" value="Unassembled WGS sequence"/>
</dbReference>
<gene>
    <name evidence="5" type="ORF">GCM10007103_34430</name>
</gene>
<comment type="cofactor">
    <cofactor evidence="1">
        <name>Zn(2+)</name>
        <dbReference type="ChEBI" id="CHEBI:29105"/>
    </cofactor>
</comment>
<evidence type="ECO:0000256" key="1">
    <source>
        <dbReference type="ARBA" id="ARBA00001947"/>
    </source>
</evidence>
<sequence>MNRPEKSGRFFYFTLKIKPMRNLIFGLGLLMSFNLSAQQEFDNLDLSYYLPQDISYNENIPKPQDVLGYIPGEWHVSHDLLVSYMRILADASPRIAIEKRGNTYEGRPLILLTITSEENHQNLEEIRKNHVALTEDGSGSLNTEDMPIVVNQGFSIHGNEPSGSNAALLAAYYLAAAEGPEIEALLNNTIILFDPAFNPDGLQRFAYWANTNRSKNINTDPQDREYDEVWPGGRTNHYWFDMNRDWLPVQLAESKVRLETFHNWYPNILTDHHEMGSNSSFFFQPGIPERTHPLTPQLNQELTKEIGTYHAAAFDKIGSFYYTEENYDDFYYGKGSTFPDINGSVGILFEQGSSRGHAQETDNGILTFPFTIRNQFTAALSTLEAAQKMRVKLLNYQRNFYNNARKEADRGAYAFGNSKDASSAYHLAEILKRHKIEIHEVQEAFRKDGKTFEPGSSYIVPKNQRQQRLIKGMFERRTEFADSLFYDISAWSFPLAFNLDFTEDAALKNAGPEIEELQKPTVESPEQSNYAYLMDWHSYEAPKALNQILEKGLRTKVSMKPFEAEGRKFDYGTIMIPVQNQELDQSELHDFMREVSEASNISIFGVTTGLTRGMSLGSNNFRALEPQSVAMIVGEGITPYDAGEIWHLFDQRYDMILTKLDLKDFSGADLSRYTDIILPNSWGSALDDKDVEKLKTWTRSGGTLIGYRNAARWFDSNEFLDLEFKENELVAKDVPFELQRDFRGAQGIGGAIFEAKTDRSHPVNFGYKDDRIPLFRNTTYFIEAKEQSYNNPIQYTKEPLLSGYISKPNLDSIAGTIPFVHRDFGRGNVILFTDNTNFRAFWYGTNKLLMNAIFFGDEM</sequence>
<dbReference type="InterPro" id="IPR029062">
    <property type="entry name" value="Class_I_gatase-like"/>
</dbReference>
<evidence type="ECO:0000313" key="5">
    <source>
        <dbReference type="EMBL" id="GHA50795.1"/>
    </source>
</evidence>
<dbReference type="PANTHER" id="PTHR11705">
    <property type="entry name" value="PROTEASE FAMILY M14 CARBOXYPEPTIDASE A,B"/>
    <property type="match status" value="1"/>
</dbReference>
<keyword evidence="3" id="KW-0732">Signal</keyword>
<dbReference type="Gene3D" id="3.40.50.880">
    <property type="match status" value="1"/>
</dbReference>
<protein>
    <submittedName>
        <fullName evidence="5">Peptidase M14</fullName>
    </submittedName>
</protein>
<dbReference type="GO" id="GO:0005615">
    <property type="term" value="C:extracellular space"/>
    <property type="evidence" value="ECO:0007669"/>
    <property type="project" value="TreeGrafter"/>
</dbReference>
<dbReference type="GO" id="GO:0004181">
    <property type="term" value="F:metallocarboxypeptidase activity"/>
    <property type="evidence" value="ECO:0007669"/>
    <property type="project" value="InterPro"/>
</dbReference>